<reference evidence="4 5" key="1">
    <citation type="journal article" date="2019" name="Nat. Ecol. Evol.">
        <title>Megaphylogeny resolves global patterns of mushroom evolution.</title>
        <authorList>
            <person name="Varga T."/>
            <person name="Krizsan K."/>
            <person name="Foldi C."/>
            <person name="Dima B."/>
            <person name="Sanchez-Garcia M."/>
            <person name="Sanchez-Ramirez S."/>
            <person name="Szollosi G.J."/>
            <person name="Szarkandi J.G."/>
            <person name="Papp V."/>
            <person name="Albert L."/>
            <person name="Andreopoulos W."/>
            <person name="Angelini C."/>
            <person name="Antonin V."/>
            <person name="Barry K.W."/>
            <person name="Bougher N.L."/>
            <person name="Buchanan P."/>
            <person name="Buyck B."/>
            <person name="Bense V."/>
            <person name="Catcheside P."/>
            <person name="Chovatia M."/>
            <person name="Cooper J."/>
            <person name="Damon W."/>
            <person name="Desjardin D."/>
            <person name="Finy P."/>
            <person name="Geml J."/>
            <person name="Haridas S."/>
            <person name="Hughes K."/>
            <person name="Justo A."/>
            <person name="Karasinski D."/>
            <person name="Kautmanova I."/>
            <person name="Kiss B."/>
            <person name="Kocsube S."/>
            <person name="Kotiranta H."/>
            <person name="LaButti K.M."/>
            <person name="Lechner B.E."/>
            <person name="Liimatainen K."/>
            <person name="Lipzen A."/>
            <person name="Lukacs Z."/>
            <person name="Mihaltcheva S."/>
            <person name="Morgado L.N."/>
            <person name="Niskanen T."/>
            <person name="Noordeloos M.E."/>
            <person name="Ohm R.A."/>
            <person name="Ortiz-Santana B."/>
            <person name="Ovrebo C."/>
            <person name="Racz N."/>
            <person name="Riley R."/>
            <person name="Savchenko A."/>
            <person name="Shiryaev A."/>
            <person name="Soop K."/>
            <person name="Spirin V."/>
            <person name="Szebenyi C."/>
            <person name="Tomsovsky M."/>
            <person name="Tulloss R.E."/>
            <person name="Uehling J."/>
            <person name="Grigoriev I.V."/>
            <person name="Vagvolgyi C."/>
            <person name="Papp T."/>
            <person name="Martin F.M."/>
            <person name="Miettinen O."/>
            <person name="Hibbett D.S."/>
            <person name="Nagy L.G."/>
        </authorList>
    </citation>
    <scope>NUCLEOTIDE SEQUENCE [LARGE SCALE GENOMIC DNA]</scope>
    <source>
        <strain evidence="4 5">CBS 121175</strain>
    </source>
</reference>
<evidence type="ECO:0000256" key="1">
    <source>
        <dbReference type="SAM" id="MobiDB-lite"/>
    </source>
</evidence>
<proteinExistence type="predicted"/>
<dbReference type="EMBL" id="ML210208">
    <property type="protein sequence ID" value="TFK23990.1"/>
    <property type="molecule type" value="Genomic_DNA"/>
</dbReference>
<organism evidence="4 5">
    <name type="scientific">Coprinopsis marcescibilis</name>
    <name type="common">Agaric fungus</name>
    <name type="synonym">Psathyrella marcescibilis</name>
    <dbReference type="NCBI Taxonomy" id="230819"/>
    <lineage>
        <taxon>Eukaryota</taxon>
        <taxon>Fungi</taxon>
        <taxon>Dikarya</taxon>
        <taxon>Basidiomycota</taxon>
        <taxon>Agaricomycotina</taxon>
        <taxon>Agaricomycetes</taxon>
        <taxon>Agaricomycetidae</taxon>
        <taxon>Agaricales</taxon>
        <taxon>Agaricineae</taxon>
        <taxon>Psathyrellaceae</taxon>
        <taxon>Coprinopsis</taxon>
    </lineage>
</organism>
<name>A0A5C3KUW9_COPMA</name>
<protein>
    <recommendedName>
        <fullName evidence="3">DUF6533 domain-containing protein</fullName>
    </recommendedName>
</protein>
<keyword evidence="5" id="KW-1185">Reference proteome</keyword>
<dbReference type="AlphaFoldDB" id="A0A5C3KUW9"/>
<dbReference type="Proteomes" id="UP000307440">
    <property type="component" value="Unassembled WGS sequence"/>
</dbReference>
<keyword evidence="2" id="KW-0472">Membrane</keyword>
<gene>
    <name evidence="4" type="ORF">FA15DRAFT_669959</name>
</gene>
<accession>A0A5C3KUW9</accession>
<feature type="transmembrane region" description="Helical" evidence="2">
    <location>
        <begin position="103"/>
        <end position="123"/>
    </location>
</feature>
<evidence type="ECO:0000259" key="3">
    <source>
        <dbReference type="Pfam" id="PF20151"/>
    </source>
</evidence>
<feature type="compositionally biased region" description="Polar residues" evidence="1">
    <location>
        <begin position="417"/>
        <end position="428"/>
    </location>
</feature>
<feature type="transmembrane region" description="Helical" evidence="2">
    <location>
        <begin position="162"/>
        <end position="187"/>
    </location>
</feature>
<keyword evidence="2" id="KW-1133">Transmembrane helix</keyword>
<dbReference type="InterPro" id="IPR045340">
    <property type="entry name" value="DUF6533"/>
</dbReference>
<feature type="transmembrane region" description="Helical" evidence="2">
    <location>
        <begin position="129"/>
        <end position="150"/>
    </location>
</feature>
<evidence type="ECO:0000313" key="4">
    <source>
        <dbReference type="EMBL" id="TFK23990.1"/>
    </source>
</evidence>
<dbReference type="Pfam" id="PF20151">
    <property type="entry name" value="DUF6533"/>
    <property type="match status" value="1"/>
</dbReference>
<feature type="domain" description="DUF6533" evidence="3">
    <location>
        <begin position="31"/>
        <end position="72"/>
    </location>
</feature>
<evidence type="ECO:0000256" key="2">
    <source>
        <dbReference type="SAM" id="Phobius"/>
    </source>
</evidence>
<evidence type="ECO:0000313" key="5">
    <source>
        <dbReference type="Proteomes" id="UP000307440"/>
    </source>
</evidence>
<feature type="region of interest" description="Disordered" evidence="1">
    <location>
        <begin position="368"/>
        <end position="428"/>
    </location>
</feature>
<feature type="transmembrane region" description="Helical" evidence="2">
    <location>
        <begin position="64"/>
        <end position="82"/>
    </location>
</feature>
<keyword evidence="2" id="KW-0812">Transmembrane</keyword>
<sequence length="428" mass="47758">MALAECPFPLTPDTLPGCIKAMRMKRVEFVLQFCSLSILYYDYLLTFKDEIHYIWLRKWRLSTIFYFFCRYALGSNVIYMMAISEDSTGLRHLWPCRNHRCVAWHHVAVIFVTLLTPIVVAVWTLRTRIIAGIFGTLGMVCIILLTYRVPHLQCKGMKDMSAILGANAAVMLLIEVSSFILATVRVWRSTRGEKHSTDSRRRTLNDVILGQGIATLSIGVIILNFKGEFVSRLLNGLKVPLSGFLTARFILALRIWDDNRALIDGGSDQDFDLNLGGPSGRTPEGRLPPMQFSSNPTGSILSEFGQDMYETTGTIEEYDETTWPDRYPDQCDDSNSMAMRGDIMGKAHRRIRSGPDLEEGETVAEPSGHVSTALQGPSSSVMNPTAFSLPISPTTHFSGPESASLRNRIKPPIPQQPVASTSKLRSSD</sequence>
<dbReference type="OrthoDB" id="3267855at2759"/>
<feature type="transmembrane region" description="Helical" evidence="2">
    <location>
        <begin position="207"/>
        <end position="225"/>
    </location>
</feature>
<feature type="compositionally biased region" description="Polar residues" evidence="1">
    <location>
        <begin position="369"/>
        <end position="397"/>
    </location>
</feature>